<dbReference type="OrthoDB" id="571248at2"/>
<comment type="caution">
    <text evidence="2">The sequence shown here is derived from an EMBL/GenBank/DDBJ whole genome shotgun (WGS) entry which is preliminary data.</text>
</comment>
<protein>
    <submittedName>
        <fullName evidence="2">Oxidoreductase</fullName>
    </submittedName>
</protein>
<dbReference type="AlphaFoldDB" id="A0A511Z749"/>
<dbReference type="Pfam" id="PF01266">
    <property type="entry name" value="DAO"/>
    <property type="match status" value="1"/>
</dbReference>
<proteinExistence type="predicted"/>
<dbReference type="InterPro" id="IPR036188">
    <property type="entry name" value="FAD/NAD-bd_sf"/>
</dbReference>
<keyword evidence="3" id="KW-1185">Reference proteome</keyword>
<sequence length="410" mass="46330">MHIHSGSLYWPSTYFTAPIKSYKRLENYDAVIVGGGMSGALTAWALMNKGLKIAVLDKRQVATGSTSANTGLLQYSNDIMLHELIEQIGEKNAVDFYRLCLEAMEDLREVAERLPVNADFIRRSSIYYASDSADEDRLLKEYKTLRKFGFPCEYWDRKMLFSKTGIDRAGAIVTHGDAEVNPYIFVNGIFEEIQKLGAHIFEFTEVLDVQEHNERLQIKTSEGDFHANNVIFTTGYETLPVGKRIGADINRSYVIVTNPLDSPPWYGNALIWETKRPYLYMRTTEDGRIIVGGLDENTGYMPPNAERIMERGMELKEKLKNLFPDLNISIDYSYCATFGESLDNLPFIGEHPKKRGHYYLLGYGGNGTVYSMIGATMLADSLTGKKNPYAHIVALDRVLQSENDGRTVVQ</sequence>
<dbReference type="RefSeq" id="WP_147057014.1">
    <property type="nucleotide sequence ID" value="NZ_BJYL01000020.1"/>
</dbReference>
<dbReference type="Gene3D" id="3.50.50.60">
    <property type="entry name" value="FAD/NAD(P)-binding domain"/>
    <property type="match status" value="1"/>
</dbReference>
<gene>
    <name evidence="2" type="ORF">SLU01_15810</name>
</gene>
<evidence type="ECO:0000259" key="1">
    <source>
        <dbReference type="Pfam" id="PF01266"/>
    </source>
</evidence>
<dbReference type="SUPFAM" id="SSF51905">
    <property type="entry name" value="FAD/NAD(P)-binding domain"/>
    <property type="match status" value="1"/>
</dbReference>
<feature type="domain" description="FAD dependent oxidoreductase" evidence="1">
    <location>
        <begin position="29"/>
        <end position="380"/>
    </location>
</feature>
<dbReference type="InterPro" id="IPR006076">
    <property type="entry name" value="FAD-dep_OxRdtase"/>
</dbReference>
<dbReference type="PANTHER" id="PTHR13847:SF201">
    <property type="entry name" value="PUTATIBE OXIDOREDUCTASE"/>
    <property type="match status" value="1"/>
</dbReference>
<name>A0A511Z749_9BACL</name>
<accession>A0A511Z749</accession>
<dbReference type="PANTHER" id="PTHR13847">
    <property type="entry name" value="SARCOSINE DEHYDROGENASE-RELATED"/>
    <property type="match status" value="1"/>
</dbReference>
<organism evidence="2 3">
    <name type="scientific">Sporosarcina luteola</name>
    <dbReference type="NCBI Taxonomy" id="582850"/>
    <lineage>
        <taxon>Bacteria</taxon>
        <taxon>Bacillati</taxon>
        <taxon>Bacillota</taxon>
        <taxon>Bacilli</taxon>
        <taxon>Bacillales</taxon>
        <taxon>Caryophanaceae</taxon>
        <taxon>Sporosarcina</taxon>
    </lineage>
</organism>
<dbReference type="Proteomes" id="UP000321901">
    <property type="component" value="Unassembled WGS sequence"/>
</dbReference>
<evidence type="ECO:0000313" key="3">
    <source>
        <dbReference type="Proteomes" id="UP000321901"/>
    </source>
</evidence>
<reference evidence="2 3" key="1">
    <citation type="submission" date="2019-07" db="EMBL/GenBank/DDBJ databases">
        <title>Whole genome shotgun sequence of Sporosarcina luteola NBRC 105378.</title>
        <authorList>
            <person name="Hosoyama A."/>
            <person name="Uohara A."/>
            <person name="Ohji S."/>
            <person name="Ichikawa N."/>
        </authorList>
    </citation>
    <scope>NUCLEOTIDE SEQUENCE [LARGE SCALE GENOMIC DNA]</scope>
    <source>
        <strain evidence="2 3">NBRC 105378</strain>
    </source>
</reference>
<dbReference type="EMBL" id="BJYL01000020">
    <property type="protein sequence ID" value="GEN83269.1"/>
    <property type="molecule type" value="Genomic_DNA"/>
</dbReference>
<evidence type="ECO:0000313" key="2">
    <source>
        <dbReference type="EMBL" id="GEN83269.1"/>
    </source>
</evidence>
<dbReference type="GO" id="GO:0005737">
    <property type="term" value="C:cytoplasm"/>
    <property type="evidence" value="ECO:0007669"/>
    <property type="project" value="TreeGrafter"/>
</dbReference>
<dbReference type="Gene3D" id="3.30.9.10">
    <property type="entry name" value="D-Amino Acid Oxidase, subunit A, domain 2"/>
    <property type="match status" value="1"/>
</dbReference>